<evidence type="ECO:0000313" key="2">
    <source>
        <dbReference type="Proteomes" id="UP000319627"/>
    </source>
</evidence>
<protein>
    <submittedName>
        <fullName evidence="1">Uncharacterized protein DUF2789</fullName>
    </submittedName>
</protein>
<dbReference type="Proteomes" id="UP000319627">
    <property type="component" value="Unassembled WGS sequence"/>
</dbReference>
<sequence length="78" mass="8769">MQAPVHDLSLLFEQLGLKSDSASINTFITSHSLPDHVVVNEAPFWNSAQASMLKEALQFDADWALLVDQLNERLHTQH</sequence>
<dbReference type="Pfam" id="PF10982">
    <property type="entry name" value="DUF2789"/>
    <property type="match status" value="1"/>
</dbReference>
<dbReference type="InterPro" id="IPR021250">
    <property type="entry name" value="DUF2789"/>
</dbReference>
<dbReference type="RefSeq" id="WP_144571442.1">
    <property type="nucleotide sequence ID" value="NZ_VLKG01000005.1"/>
</dbReference>
<proteinExistence type="predicted"/>
<organism evidence="1 2">
    <name type="scientific">Azomonas agilis</name>
    <dbReference type="NCBI Taxonomy" id="116849"/>
    <lineage>
        <taxon>Bacteria</taxon>
        <taxon>Pseudomonadati</taxon>
        <taxon>Pseudomonadota</taxon>
        <taxon>Gammaproteobacteria</taxon>
        <taxon>Pseudomonadales</taxon>
        <taxon>Pseudomonadaceae</taxon>
        <taxon>Azomonas</taxon>
    </lineage>
</organism>
<dbReference type="EMBL" id="VLKG01000005">
    <property type="protein sequence ID" value="TWH71453.1"/>
    <property type="molecule type" value="Genomic_DNA"/>
</dbReference>
<dbReference type="InterPro" id="IPR038086">
    <property type="entry name" value="DUF2789_sf"/>
</dbReference>
<name>A0A562IL86_9GAMM</name>
<evidence type="ECO:0000313" key="1">
    <source>
        <dbReference type="EMBL" id="TWH71453.1"/>
    </source>
</evidence>
<keyword evidence="2" id="KW-1185">Reference proteome</keyword>
<dbReference type="Gene3D" id="1.10.10.1130">
    <property type="entry name" value="Uncharacterised protein PF10982, DUF2789"/>
    <property type="match status" value="1"/>
</dbReference>
<comment type="caution">
    <text evidence="1">The sequence shown here is derived from an EMBL/GenBank/DDBJ whole genome shotgun (WGS) entry which is preliminary data.</text>
</comment>
<accession>A0A562IL86</accession>
<dbReference type="OrthoDB" id="5828847at2"/>
<reference evidence="1 2" key="1">
    <citation type="submission" date="2019-07" db="EMBL/GenBank/DDBJ databases">
        <title>Genomic Encyclopedia of Type Strains, Phase I: the one thousand microbial genomes (KMG-I) project.</title>
        <authorList>
            <person name="Kyrpides N."/>
        </authorList>
    </citation>
    <scope>NUCLEOTIDE SEQUENCE [LARGE SCALE GENOMIC DNA]</scope>
    <source>
        <strain evidence="1 2">DSM 375</strain>
    </source>
</reference>
<gene>
    <name evidence="1" type="ORF">LX59_01740</name>
</gene>
<dbReference type="AlphaFoldDB" id="A0A562IL86"/>